<gene>
    <name evidence="1" type="ORF">MLD38_010739</name>
</gene>
<keyword evidence="2" id="KW-1185">Reference proteome</keyword>
<comment type="caution">
    <text evidence="1">The sequence shown here is derived from an EMBL/GenBank/DDBJ whole genome shotgun (WGS) entry which is preliminary data.</text>
</comment>
<name>A0ACB9R0V7_9MYRT</name>
<evidence type="ECO:0000313" key="2">
    <source>
        <dbReference type="Proteomes" id="UP001057402"/>
    </source>
</evidence>
<accession>A0ACB9R0V7</accession>
<organism evidence="1 2">
    <name type="scientific">Melastoma candidum</name>
    <dbReference type="NCBI Taxonomy" id="119954"/>
    <lineage>
        <taxon>Eukaryota</taxon>
        <taxon>Viridiplantae</taxon>
        <taxon>Streptophyta</taxon>
        <taxon>Embryophyta</taxon>
        <taxon>Tracheophyta</taxon>
        <taxon>Spermatophyta</taxon>
        <taxon>Magnoliopsida</taxon>
        <taxon>eudicotyledons</taxon>
        <taxon>Gunneridae</taxon>
        <taxon>Pentapetalae</taxon>
        <taxon>rosids</taxon>
        <taxon>malvids</taxon>
        <taxon>Myrtales</taxon>
        <taxon>Melastomataceae</taxon>
        <taxon>Melastomatoideae</taxon>
        <taxon>Melastomateae</taxon>
        <taxon>Melastoma</taxon>
    </lineage>
</organism>
<reference evidence="2" key="1">
    <citation type="journal article" date="2023" name="Front. Plant Sci.">
        <title>Chromosomal-level genome assembly of Melastoma candidum provides insights into trichome evolution.</title>
        <authorList>
            <person name="Zhong Y."/>
            <person name="Wu W."/>
            <person name="Sun C."/>
            <person name="Zou P."/>
            <person name="Liu Y."/>
            <person name="Dai S."/>
            <person name="Zhou R."/>
        </authorList>
    </citation>
    <scope>NUCLEOTIDE SEQUENCE [LARGE SCALE GENOMIC DNA]</scope>
</reference>
<protein>
    <submittedName>
        <fullName evidence="1">Uncharacterized protein</fullName>
    </submittedName>
</protein>
<proteinExistence type="predicted"/>
<dbReference type="Proteomes" id="UP001057402">
    <property type="component" value="Chromosome 4"/>
</dbReference>
<evidence type="ECO:0000313" key="1">
    <source>
        <dbReference type="EMBL" id="KAI4372519.1"/>
    </source>
</evidence>
<sequence length="347" mass="39006">MEQFEKEISHRTVAVNGIKVHIAEKGKGPVVLLLHGFPQTWYAWRHQIIALADLGYHAVAPDLRGFGDSDAPTSPSKYTSLHVVGDLLEILDAVAAAAGDKGKEKQVYVVGHDWGAIAAWYLCLYRPDRVKALVNMSVAFNPRNPTVRPIDSLRRLYGEDYYVCRFQEPGMIEAEFAKIGTKRVLENFLTYRDPGPLYLKKGEGFGHPTDVPITLPSWLSSKDVDHYSSKFEKTGFTGSLNYYRAIDLNWELTAPWTGAQINVPVKFIIGNQDLTYNMPGAKDFIHKGTLKKYVPLLDDVVVMDGAAHFIHEERPQEVTQLIHGFFQKIQVSRSSTQLTARKPCCIM</sequence>
<dbReference type="EMBL" id="CM042883">
    <property type="protein sequence ID" value="KAI4372519.1"/>
    <property type="molecule type" value="Genomic_DNA"/>
</dbReference>